<protein>
    <submittedName>
        <fullName evidence="2">Glycosyltransferase</fullName>
    </submittedName>
</protein>
<evidence type="ECO:0000313" key="3">
    <source>
        <dbReference type="Proteomes" id="UP000282759"/>
    </source>
</evidence>
<dbReference type="OrthoDB" id="9790710at2"/>
<keyword evidence="3" id="KW-1185">Reference proteome</keyword>
<reference evidence="2 3" key="1">
    <citation type="submission" date="2019-01" db="EMBL/GenBank/DDBJ databases">
        <authorList>
            <person name="Chen W.-M."/>
        </authorList>
    </citation>
    <scope>NUCLEOTIDE SEQUENCE [LARGE SCALE GENOMIC DNA]</scope>
    <source>
        <strain evidence="2 3">YBJ-36</strain>
    </source>
</reference>
<dbReference type="Gene3D" id="3.40.50.2000">
    <property type="entry name" value="Glycogen Phosphorylase B"/>
    <property type="match status" value="2"/>
</dbReference>
<dbReference type="Proteomes" id="UP000282759">
    <property type="component" value="Unassembled WGS sequence"/>
</dbReference>
<dbReference type="InterPro" id="IPR001296">
    <property type="entry name" value="Glyco_trans_1"/>
</dbReference>
<comment type="caution">
    <text evidence="2">The sequence shown here is derived from an EMBL/GenBank/DDBJ whole genome shotgun (WGS) entry which is preliminary data.</text>
</comment>
<dbReference type="RefSeq" id="WP_127706378.1">
    <property type="nucleotide sequence ID" value="NZ_SACK01000007.1"/>
</dbReference>
<dbReference type="SUPFAM" id="SSF53756">
    <property type="entry name" value="UDP-Glycosyltransferase/glycogen phosphorylase"/>
    <property type="match status" value="1"/>
</dbReference>
<feature type="domain" description="Glycosyl transferase family 1" evidence="1">
    <location>
        <begin position="204"/>
        <end position="362"/>
    </location>
</feature>
<accession>A0A3S2XZC6</accession>
<dbReference type="InterPro" id="IPR050194">
    <property type="entry name" value="Glycosyltransferase_grp1"/>
</dbReference>
<dbReference type="EMBL" id="SACK01000007">
    <property type="protein sequence ID" value="RVT99756.1"/>
    <property type="molecule type" value="Genomic_DNA"/>
</dbReference>
<dbReference type="GO" id="GO:0016757">
    <property type="term" value="F:glycosyltransferase activity"/>
    <property type="evidence" value="ECO:0007669"/>
    <property type="project" value="InterPro"/>
</dbReference>
<organism evidence="2 3">
    <name type="scientific">Mucilaginibacter limnophilus</name>
    <dbReference type="NCBI Taxonomy" id="1932778"/>
    <lineage>
        <taxon>Bacteria</taxon>
        <taxon>Pseudomonadati</taxon>
        <taxon>Bacteroidota</taxon>
        <taxon>Sphingobacteriia</taxon>
        <taxon>Sphingobacteriales</taxon>
        <taxon>Sphingobacteriaceae</taxon>
        <taxon>Mucilaginibacter</taxon>
    </lineage>
</organism>
<name>A0A3S2XZC6_9SPHI</name>
<dbReference type="PANTHER" id="PTHR45947">
    <property type="entry name" value="SULFOQUINOVOSYL TRANSFERASE SQD2"/>
    <property type="match status" value="1"/>
</dbReference>
<dbReference type="PANTHER" id="PTHR45947:SF3">
    <property type="entry name" value="SULFOQUINOVOSYL TRANSFERASE SQD2"/>
    <property type="match status" value="1"/>
</dbReference>
<keyword evidence="2" id="KW-0808">Transferase</keyword>
<dbReference type="Pfam" id="PF00534">
    <property type="entry name" value="Glycos_transf_1"/>
    <property type="match status" value="1"/>
</dbReference>
<evidence type="ECO:0000313" key="2">
    <source>
        <dbReference type="EMBL" id="RVT99756.1"/>
    </source>
</evidence>
<gene>
    <name evidence="2" type="ORF">EOD41_15030</name>
</gene>
<evidence type="ECO:0000259" key="1">
    <source>
        <dbReference type="Pfam" id="PF00534"/>
    </source>
</evidence>
<sequence>MNILHVVSSIDPKAGGVSQALRTMILGLSKGASNTVVCLDNPEEQVAIRDDFEIHKCGPTKNPWRYSVKFKAWMRDNIVRFDVIIIHGLWQYHSFCTYSVWKKFGNKRARLFVMPHGMLDPYFQKAKGRKIKALRNILFWRLLESKVVNEADGLLFTCETEKLLARTTFKGYRPKTENVVGLGVEEPPRYSLTMDNEVGRKIRNYKDRYILFIGRIDPKKGVDLLIDEYKNLISEYQNIPQLVIAGPGCDTEYGKEMIKKAASCQSIQFPGLLLGDQKWGAFYNAEAFILHSHQENFGVAVVEAMACGKPVIISNQVNIWREIQASGSGFVDEDTNNGVFKNMRKWLELPQEEKNKMSNNAKTAFKELFFIDKVSVRLLELLEKTRTV</sequence>
<dbReference type="AlphaFoldDB" id="A0A3S2XZC6"/>
<proteinExistence type="predicted"/>